<comment type="caution">
    <text evidence="2">The sequence shown here is derived from an EMBL/GenBank/DDBJ whole genome shotgun (WGS) entry which is preliminary data.</text>
</comment>
<feature type="transmembrane region" description="Helical" evidence="1">
    <location>
        <begin position="112"/>
        <end position="135"/>
    </location>
</feature>
<keyword evidence="1" id="KW-0812">Transmembrane</keyword>
<keyword evidence="1" id="KW-0472">Membrane</keyword>
<feature type="transmembrane region" description="Helical" evidence="1">
    <location>
        <begin position="49"/>
        <end position="68"/>
    </location>
</feature>
<reference evidence="2" key="2">
    <citation type="journal article" date="2021" name="PeerJ">
        <title>Extensive microbial diversity within the chicken gut microbiome revealed by metagenomics and culture.</title>
        <authorList>
            <person name="Gilroy R."/>
            <person name="Ravi A."/>
            <person name="Getino M."/>
            <person name="Pursley I."/>
            <person name="Horton D.L."/>
            <person name="Alikhan N.F."/>
            <person name="Baker D."/>
            <person name="Gharbi K."/>
            <person name="Hall N."/>
            <person name="Watson M."/>
            <person name="Adriaenssens E.M."/>
            <person name="Foster-Nyarko E."/>
            <person name="Jarju S."/>
            <person name="Secka A."/>
            <person name="Antonio M."/>
            <person name="Oren A."/>
            <person name="Chaudhuri R.R."/>
            <person name="La Ragione R."/>
            <person name="Hildebrand F."/>
            <person name="Pallen M.J."/>
        </authorList>
    </citation>
    <scope>NUCLEOTIDE SEQUENCE</scope>
    <source>
        <strain evidence="2">ChiGjej1B1-24693</strain>
    </source>
</reference>
<proteinExistence type="predicted"/>
<evidence type="ECO:0000313" key="3">
    <source>
        <dbReference type="Proteomes" id="UP000886842"/>
    </source>
</evidence>
<dbReference type="AlphaFoldDB" id="A0A9D1GYQ3"/>
<keyword evidence="1" id="KW-1133">Transmembrane helix</keyword>
<evidence type="ECO:0000313" key="2">
    <source>
        <dbReference type="EMBL" id="HIT75867.1"/>
    </source>
</evidence>
<evidence type="ECO:0000256" key="1">
    <source>
        <dbReference type="SAM" id="Phobius"/>
    </source>
</evidence>
<reference evidence="2" key="1">
    <citation type="submission" date="2020-10" db="EMBL/GenBank/DDBJ databases">
        <authorList>
            <person name="Gilroy R."/>
        </authorList>
    </citation>
    <scope>NUCLEOTIDE SEQUENCE</scope>
    <source>
        <strain evidence="2">ChiGjej1B1-24693</strain>
    </source>
</reference>
<organism evidence="2 3">
    <name type="scientific">Candidatus Avipropionibacterium avicola</name>
    <dbReference type="NCBI Taxonomy" id="2840701"/>
    <lineage>
        <taxon>Bacteria</taxon>
        <taxon>Bacillati</taxon>
        <taxon>Actinomycetota</taxon>
        <taxon>Actinomycetes</taxon>
        <taxon>Propionibacteriales</taxon>
        <taxon>Propionibacteriaceae</taxon>
        <taxon>Propionibacteriaceae incertae sedis</taxon>
        <taxon>Candidatus Avipropionibacterium</taxon>
    </lineage>
</organism>
<gene>
    <name evidence="2" type="ORF">IAA98_09795</name>
</gene>
<name>A0A9D1GYQ3_9ACTN</name>
<protein>
    <submittedName>
        <fullName evidence="2">Uncharacterized protein</fullName>
    </submittedName>
</protein>
<accession>A0A9D1GYQ3</accession>
<sequence>MNSTTHTSPAKRVRLRVAWAMAITLGLAALVRPLSRIITAQLGIELDAIVPLLTTLAISVVWILVAGLRDRHNPLATLMAAGAVYAVGATLVSAVLSPVLDGTLAGPLAHPMMIPMLIVTNLVWGAITGVIAMAVQRIRRNGRVHRRADEDAP</sequence>
<dbReference type="Proteomes" id="UP000886842">
    <property type="component" value="Unassembled WGS sequence"/>
</dbReference>
<dbReference type="EMBL" id="DVLP01000291">
    <property type="protein sequence ID" value="HIT75867.1"/>
    <property type="molecule type" value="Genomic_DNA"/>
</dbReference>
<feature type="transmembrane region" description="Helical" evidence="1">
    <location>
        <begin position="75"/>
        <end position="100"/>
    </location>
</feature>